<keyword evidence="8" id="KW-1185">Reference proteome</keyword>
<dbReference type="GO" id="GO:0008270">
    <property type="term" value="F:zinc ion binding"/>
    <property type="evidence" value="ECO:0007669"/>
    <property type="project" value="TreeGrafter"/>
</dbReference>
<dbReference type="SUPFAM" id="SSF102712">
    <property type="entry name" value="JAB1/MPN domain"/>
    <property type="match status" value="1"/>
</dbReference>
<dbReference type="GO" id="GO:0006508">
    <property type="term" value="P:proteolysis"/>
    <property type="evidence" value="ECO:0007669"/>
    <property type="project" value="UniProtKB-KW"/>
</dbReference>
<feature type="domain" description="JAB" evidence="6">
    <location>
        <begin position="13"/>
        <end position="108"/>
    </location>
</feature>
<keyword evidence="4" id="KW-0862">Zinc</keyword>
<dbReference type="PANTHER" id="PTHR34858:SF1">
    <property type="entry name" value="CYSO-CYSTEINE PEPTIDASE"/>
    <property type="match status" value="1"/>
</dbReference>
<keyword evidence="1" id="KW-0645">Protease</keyword>
<keyword evidence="5" id="KW-0482">Metalloprotease</keyword>
<evidence type="ECO:0000256" key="3">
    <source>
        <dbReference type="ARBA" id="ARBA00022801"/>
    </source>
</evidence>
<dbReference type="KEGG" id="sclo:SCLO_1005130"/>
<evidence type="ECO:0000256" key="4">
    <source>
        <dbReference type="ARBA" id="ARBA00022833"/>
    </source>
</evidence>
<dbReference type="Proteomes" id="UP000218272">
    <property type="component" value="Chromosome SCLO_1"/>
</dbReference>
<dbReference type="PANTHER" id="PTHR34858">
    <property type="entry name" value="CYSO-CYSTEINE PEPTIDASE"/>
    <property type="match status" value="1"/>
</dbReference>
<dbReference type="GO" id="GO:0008235">
    <property type="term" value="F:metalloexopeptidase activity"/>
    <property type="evidence" value="ECO:0007669"/>
    <property type="project" value="TreeGrafter"/>
</dbReference>
<proteinExistence type="predicted"/>
<dbReference type="Pfam" id="PF14464">
    <property type="entry name" value="Prok-JAB"/>
    <property type="match status" value="1"/>
</dbReference>
<dbReference type="InterPro" id="IPR028090">
    <property type="entry name" value="JAB_dom_prok"/>
</dbReference>
<evidence type="ECO:0000256" key="5">
    <source>
        <dbReference type="ARBA" id="ARBA00023049"/>
    </source>
</evidence>
<dbReference type="EMBL" id="AP017655">
    <property type="protein sequence ID" value="BAV63553.1"/>
    <property type="molecule type" value="Genomic_DNA"/>
</dbReference>
<name>A0A1E1EZ74_9SPHN</name>
<dbReference type="InterPro" id="IPR051929">
    <property type="entry name" value="VirAsm_ModProt"/>
</dbReference>
<evidence type="ECO:0000256" key="1">
    <source>
        <dbReference type="ARBA" id="ARBA00022670"/>
    </source>
</evidence>
<evidence type="ECO:0000313" key="8">
    <source>
        <dbReference type="Proteomes" id="UP000218272"/>
    </source>
</evidence>
<evidence type="ECO:0000259" key="6">
    <source>
        <dbReference type="Pfam" id="PF14464"/>
    </source>
</evidence>
<keyword evidence="2" id="KW-0479">Metal-binding</keyword>
<dbReference type="RefSeq" id="WP_066518667.1">
    <property type="nucleotide sequence ID" value="NZ_AP017655.1"/>
</dbReference>
<organism evidence="7 8">
    <name type="scientific">Sphingobium cloacae</name>
    <dbReference type="NCBI Taxonomy" id="120107"/>
    <lineage>
        <taxon>Bacteria</taxon>
        <taxon>Pseudomonadati</taxon>
        <taxon>Pseudomonadota</taxon>
        <taxon>Alphaproteobacteria</taxon>
        <taxon>Sphingomonadales</taxon>
        <taxon>Sphingomonadaceae</taxon>
        <taxon>Sphingobium</taxon>
    </lineage>
</organism>
<accession>A0A1E1EZ74</accession>
<sequence length="133" mass="13933">MRVSISREDLDRIRHLAAAGEGEICGLLLGTEGRIEAIRPAANIAPDPARHFELDPALLLAAHREARGGGPRIVGHYHSHPGGVAVPSATDAACARPDGSLWLIVAGSAARLWIAGPGERGQVRFAEAALDIL</sequence>
<protein>
    <submittedName>
        <fullName evidence="7">Peptidase</fullName>
    </submittedName>
</protein>
<keyword evidence="3" id="KW-0378">Hydrolase</keyword>
<reference evidence="7 8" key="1">
    <citation type="submission" date="2016-10" db="EMBL/GenBank/DDBJ databases">
        <title>Complete Genome Sequence of the Nonylphenol-Degrading Bacterium Sphingobium cloacae JCM 10874T.</title>
        <authorList>
            <person name="Ootsuka M."/>
            <person name="Nishizawa T."/>
            <person name="Ohta H."/>
        </authorList>
    </citation>
    <scope>NUCLEOTIDE SEQUENCE [LARGE SCALE GENOMIC DNA]</scope>
    <source>
        <strain evidence="7 8">JCM 10874</strain>
    </source>
</reference>
<dbReference type="AlphaFoldDB" id="A0A1E1EZ74"/>
<dbReference type="OrthoDB" id="9802958at2"/>
<gene>
    <name evidence="7" type="ORF">SCLO_1005130</name>
</gene>
<evidence type="ECO:0000256" key="2">
    <source>
        <dbReference type="ARBA" id="ARBA00022723"/>
    </source>
</evidence>
<evidence type="ECO:0000313" key="7">
    <source>
        <dbReference type="EMBL" id="BAV63553.1"/>
    </source>
</evidence>
<dbReference type="Gene3D" id="3.40.140.10">
    <property type="entry name" value="Cytidine Deaminase, domain 2"/>
    <property type="match status" value="1"/>
</dbReference>
<dbReference type="CDD" id="cd08070">
    <property type="entry name" value="MPN_like"/>
    <property type="match status" value="1"/>
</dbReference>